<evidence type="ECO:0000256" key="1">
    <source>
        <dbReference type="SAM" id="MobiDB-lite"/>
    </source>
</evidence>
<proteinExistence type="predicted"/>
<gene>
    <name evidence="3" type="ORF">ACIB24_11535</name>
</gene>
<evidence type="ECO:0000259" key="2">
    <source>
        <dbReference type="SMART" id="SM00327"/>
    </source>
</evidence>
<evidence type="ECO:0000313" key="4">
    <source>
        <dbReference type="Proteomes" id="UP001612915"/>
    </source>
</evidence>
<feature type="compositionally biased region" description="Low complexity" evidence="1">
    <location>
        <begin position="23"/>
        <end position="32"/>
    </location>
</feature>
<dbReference type="InterPro" id="IPR002035">
    <property type="entry name" value="VWF_A"/>
</dbReference>
<dbReference type="InterPro" id="IPR036465">
    <property type="entry name" value="vWFA_dom_sf"/>
</dbReference>
<name>A0ABW8AMS6_9ACTN</name>
<dbReference type="PANTHER" id="PTHR33608:SF6">
    <property type="entry name" value="BLL2464 PROTEIN"/>
    <property type="match status" value="1"/>
</dbReference>
<dbReference type="Proteomes" id="UP001612915">
    <property type="component" value="Unassembled WGS sequence"/>
</dbReference>
<dbReference type="SMART" id="SM00327">
    <property type="entry name" value="VWA"/>
    <property type="match status" value="1"/>
</dbReference>
<dbReference type="CDD" id="cd00198">
    <property type="entry name" value="vWFA"/>
    <property type="match status" value="1"/>
</dbReference>
<keyword evidence="4" id="KW-1185">Reference proteome</keyword>
<dbReference type="PANTHER" id="PTHR33608">
    <property type="entry name" value="BLL2464 PROTEIN"/>
    <property type="match status" value="1"/>
</dbReference>
<reference evidence="3 4" key="1">
    <citation type="submission" date="2024-10" db="EMBL/GenBank/DDBJ databases">
        <title>The Natural Products Discovery Center: Release of the First 8490 Sequenced Strains for Exploring Actinobacteria Biosynthetic Diversity.</title>
        <authorList>
            <person name="Kalkreuter E."/>
            <person name="Kautsar S.A."/>
            <person name="Yang D."/>
            <person name="Bader C.D."/>
            <person name="Teijaro C.N."/>
            <person name="Fluegel L."/>
            <person name="Davis C.M."/>
            <person name="Simpson J.R."/>
            <person name="Lauterbach L."/>
            <person name="Steele A.D."/>
            <person name="Gui C."/>
            <person name="Meng S."/>
            <person name="Li G."/>
            <person name="Viehrig K."/>
            <person name="Ye F."/>
            <person name="Su P."/>
            <person name="Kiefer A.F."/>
            <person name="Nichols A."/>
            <person name="Cepeda A.J."/>
            <person name="Yan W."/>
            <person name="Fan B."/>
            <person name="Jiang Y."/>
            <person name="Adhikari A."/>
            <person name="Zheng C.-J."/>
            <person name="Schuster L."/>
            <person name="Cowan T.M."/>
            <person name="Smanski M.J."/>
            <person name="Chevrette M.G."/>
            <person name="De Carvalho L.P.S."/>
            <person name="Shen B."/>
        </authorList>
    </citation>
    <scope>NUCLEOTIDE SEQUENCE [LARGE SCALE GENOMIC DNA]</scope>
    <source>
        <strain evidence="3 4">NPDC049639</strain>
    </source>
</reference>
<dbReference type="Pfam" id="PF01882">
    <property type="entry name" value="DUF58"/>
    <property type="match status" value="1"/>
</dbReference>
<protein>
    <submittedName>
        <fullName evidence="3">DUF58 domain-containing protein</fullName>
    </submittedName>
</protein>
<dbReference type="Gene3D" id="3.40.50.410">
    <property type="entry name" value="von Willebrand factor, type A domain"/>
    <property type="match status" value="1"/>
</dbReference>
<accession>A0ABW8AMS6</accession>
<sequence>MLWRRSPSRAPTPDQGPAPGAGPAPDTAPALTPERVLRRLEWRVLRRLDGRLQGDHRTLFRGAGIDVVDMREYQPGDDLRRVDWNVTARTDVPHVREYLEDRDVTAWLVLDRSPSMGFGPVDRQKNLVVAELAGSLAQLLVRGGNQVGAVLFGHRDAGGAQEVIPPGHGRAQVLRILSRLLNPPHGTKGTTDLAAPLRALSGIARRRSLVVVVSDFTSTPGWERPLGVLSRRHDVLALQVLDPREHELPDIGMIYVEDPETGEQLFVDTADAGFGARLREVAAQHQADLVEKVRAAGTELHTVGTDEDLVRVLTRIAGLRRRGLR</sequence>
<dbReference type="RefSeq" id="WP_398279855.1">
    <property type="nucleotide sequence ID" value="NZ_JBITLV010000003.1"/>
</dbReference>
<dbReference type="EMBL" id="JBITLV010000003">
    <property type="protein sequence ID" value="MFI7587695.1"/>
    <property type="molecule type" value="Genomic_DNA"/>
</dbReference>
<dbReference type="InterPro" id="IPR002881">
    <property type="entry name" value="DUF58"/>
</dbReference>
<dbReference type="SUPFAM" id="SSF53300">
    <property type="entry name" value="vWA-like"/>
    <property type="match status" value="1"/>
</dbReference>
<organism evidence="3 4">
    <name type="scientific">Spongisporangium articulatum</name>
    <dbReference type="NCBI Taxonomy" id="3362603"/>
    <lineage>
        <taxon>Bacteria</taxon>
        <taxon>Bacillati</taxon>
        <taxon>Actinomycetota</taxon>
        <taxon>Actinomycetes</taxon>
        <taxon>Kineosporiales</taxon>
        <taxon>Kineosporiaceae</taxon>
        <taxon>Spongisporangium</taxon>
    </lineage>
</organism>
<evidence type="ECO:0000313" key="3">
    <source>
        <dbReference type="EMBL" id="MFI7587695.1"/>
    </source>
</evidence>
<feature type="domain" description="VWFA" evidence="2">
    <location>
        <begin position="101"/>
        <end position="270"/>
    </location>
</feature>
<comment type="caution">
    <text evidence="3">The sequence shown here is derived from an EMBL/GenBank/DDBJ whole genome shotgun (WGS) entry which is preliminary data.</text>
</comment>
<feature type="region of interest" description="Disordered" evidence="1">
    <location>
        <begin position="1"/>
        <end position="32"/>
    </location>
</feature>